<feature type="transmembrane region" description="Helical" evidence="2">
    <location>
        <begin position="200"/>
        <end position="217"/>
    </location>
</feature>
<feature type="transmembrane region" description="Helical" evidence="2">
    <location>
        <begin position="171"/>
        <end position="188"/>
    </location>
</feature>
<dbReference type="InterPro" id="IPR019286">
    <property type="entry name" value="DUF2339_TM"/>
</dbReference>
<feature type="transmembrane region" description="Helical" evidence="2">
    <location>
        <begin position="534"/>
        <end position="554"/>
    </location>
</feature>
<feature type="region of interest" description="Disordered" evidence="1">
    <location>
        <begin position="52"/>
        <end position="79"/>
    </location>
</feature>
<keyword evidence="2" id="KW-0812">Transmembrane</keyword>
<evidence type="ECO:0000313" key="3">
    <source>
        <dbReference type="EMBL" id="EFZ36825.1"/>
    </source>
</evidence>
<feature type="transmembrane region" description="Helical" evidence="2">
    <location>
        <begin position="717"/>
        <end position="737"/>
    </location>
</feature>
<accession>E7RRD7</accession>
<feature type="compositionally biased region" description="Basic and acidic residues" evidence="1">
    <location>
        <begin position="55"/>
        <end position="79"/>
    </location>
</feature>
<feature type="transmembrane region" description="Helical" evidence="2">
    <location>
        <begin position="392"/>
        <end position="414"/>
    </location>
</feature>
<evidence type="ECO:0000313" key="4">
    <source>
        <dbReference type="Proteomes" id="UP000005580"/>
    </source>
</evidence>
<dbReference type="EMBL" id="AEPE02000005">
    <property type="protein sequence ID" value="EFZ36825.1"/>
    <property type="molecule type" value="Genomic_DNA"/>
</dbReference>
<evidence type="ECO:0000256" key="2">
    <source>
        <dbReference type="SAM" id="Phobius"/>
    </source>
</evidence>
<feature type="transmembrane region" description="Helical" evidence="2">
    <location>
        <begin position="632"/>
        <end position="651"/>
    </location>
</feature>
<feature type="transmembrane region" description="Helical" evidence="2">
    <location>
        <begin position="657"/>
        <end position="679"/>
    </location>
</feature>
<feature type="transmembrane region" description="Helical" evidence="2">
    <location>
        <begin position="566"/>
        <end position="589"/>
    </location>
</feature>
<keyword evidence="4" id="KW-1185">Reference proteome</keyword>
<feature type="transmembrane region" description="Helical" evidence="2">
    <location>
        <begin position="420"/>
        <end position="438"/>
    </location>
</feature>
<evidence type="ECO:0000256" key="1">
    <source>
        <dbReference type="SAM" id="MobiDB-lite"/>
    </source>
</evidence>
<name>E7RRD7_9BACT</name>
<sequence length="814" mass="91696">MESFIGIFVLLLFGVPLLLWLRLESRFNKIIESLELLDYRQRKLKKLLENMQNKETAEPRQEKHPAPTIDEPKPEEKPTEAVVPVVQAEEVHEPVVKIPVTQIAEEHAETTEEPVPVKEELQEKAVLQSTGTAAEAEPATAEKPEKFAYSEPIYEKETRNFNYEKFIGENLFGKIGILVFIIGIGFFVKYAIDKNWINEVARTVLGFATGCGMLILAERLHKRYRAFSSLLAGGAFGVFYLTVAIAFHYYHLFSQTSAFVTLICITLFMSGVSILYDRSELAVTALVGGFIAPFIISTGTSDIVTLYTYISILNLGMFALAMYKKWGGLPVIAFAFTYIIIGLTVLNDGTANPTPSLPAQMTCFTTLFFLIFQLPVFYILKSESTPRMNKWLMCVIVGNSFLYFLFGNFFVHGLLFDFEAGALVNLFIAAVNLALYLYLRIKPNVYAPLNSTLLALTITFISITPPVLFRGSTFLIIWAAESVVLLWLYIKAKSRVYEVGAMVMAALTLLYYFTSGTYEYGSAEGTTVPLFLNADFSTSIFVSLAILVFAILMHRFKNIFAEQSRFLVYTPYNAIMFGAGIFIAINAFINEFGARLNGDTAIAADFLATSTIFAASTVALRNRFKLADFKEWYVVMGGFITLLYMYCIWLFPEKREYTSTFLLWLTTAVIVFNLWYIIRGFLKIDWYRNELYAYFSVLATLVWVSAAKFLLLSLGSYSFSAGFSLSLGTAAFILMCLGMRIHSKPIRIVSLAEFGIVLAKLVLIDVWTMQAVGKIIVFISLGVILLTLSFLYQKLKNVLFGEEPEEKEEHHKDV</sequence>
<dbReference type="STRING" id="28134.SAMN05444288_1380"/>
<feature type="transmembrane region" description="Helical" evidence="2">
    <location>
        <begin position="445"/>
        <end position="463"/>
    </location>
</feature>
<feature type="transmembrane region" description="Helical" evidence="2">
    <location>
        <begin position="691"/>
        <end position="711"/>
    </location>
</feature>
<feature type="transmembrane region" description="Helical" evidence="2">
    <location>
        <begin position="496"/>
        <end position="514"/>
    </location>
</feature>
<feature type="transmembrane region" description="Helical" evidence="2">
    <location>
        <begin position="6"/>
        <end position="23"/>
    </location>
</feature>
<evidence type="ECO:0008006" key="5">
    <source>
        <dbReference type="Google" id="ProtNLM"/>
    </source>
</evidence>
<proteinExistence type="predicted"/>
<dbReference type="PANTHER" id="PTHR38434">
    <property type="entry name" value="BLL2549 PROTEIN"/>
    <property type="match status" value="1"/>
</dbReference>
<protein>
    <recommendedName>
        <fullName evidence="5">DUF2339 domain-containing protein</fullName>
    </recommendedName>
</protein>
<feature type="transmembrane region" description="Helical" evidence="2">
    <location>
        <begin position="601"/>
        <end position="620"/>
    </location>
</feature>
<dbReference type="Pfam" id="PF10101">
    <property type="entry name" value="DUF2339"/>
    <property type="match status" value="1"/>
</dbReference>
<comment type="caution">
    <text evidence="3">The sequence shown here is derived from an EMBL/GenBank/DDBJ whole genome shotgun (WGS) entry which is preliminary data.</text>
</comment>
<feature type="transmembrane region" description="Helical" evidence="2">
    <location>
        <begin position="749"/>
        <end position="769"/>
    </location>
</feature>
<feature type="transmembrane region" description="Helical" evidence="2">
    <location>
        <begin position="469"/>
        <end position="489"/>
    </location>
</feature>
<feature type="transmembrane region" description="Helical" evidence="2">
    <location>
        <begin position="775"/>
        <end position="792"/>
    </location>
</feature>
<feature type="transmembrane region" description="Helical" evidence="2">
    <location>
        <begin position="330"/>
        <end position="347"/>
    </location>
</feature>
<dbReference type="PANTHER" id="PTHR38434:SF1">
    <property type="entry name" value="BLL2549 PROTEIN"/>
    <property type="match status" value="1"/>
</dbReference>
<feature type="transmembrane region" description="Helical" evidence="2">
    <location>
        <begin position="256"/>
        <end position="276"/>
    </location>
</feature>
<dbReference type="AlphaFoldDB" id="E7RRD7"/>
<feature type="transmembrane region" description="Helical" evidence="2">
    <location>
        <begin position="306"/>
        <end position="323"/>
    </location>
</feature>
<dbReference type="RefSeq" id="WP_004369911.1">
    <property type="nucleotide sequence ID" value="NZ_GL833119.1"/>
</dbReference>
<feature type="transmembrane region" description="Helical" evidence="2">
    <location>
        <begin position="281"/>
        <end position="300"/>
    </location>
</feature>
<keyword evidence="2" id="KW-0472">Membrane</keyword>
<gene>
    <name evidence="3" type="ORF">HMPREF0663_11738</name>
</gene>
<keyword evidence="2" id="KW-1133">Transmembrane helix</keyword>
<feature type="transmembrane region" description="Helical" evidence="2">
    <location>
        <begin position="359"/>
        <end position="380"/>
    </location>
</feature>
<dbReference type="eggNOG" id="COG5373">
    <property type="taxonomic scope" value="Bacteria"/>
</dbReference>
<feature type="transmembrane region" description="Helical" evidence="2">
    <location>
        <begin position="229"/>
        <end position="250"/>
    </location>
</feature>
<dbReference type="HOGENOM" id="CLU_014077_0_0_10"/>
<reference evidence="3" key="1">
    <citation type="submission" date="2011-01" db="EMBL/GenBank/DDBJ databases">
        <authorList>
            <person name="Muzny D."/>
            <person name="Qin X."/>
            <person name="Buhay C."/>
            <person name="Dugan-Rocha S."/>
            <person name="Ding Y."/>
            <person name="Chen G."/>
            <person name="Hawes A."/>
            <person name="Holder M."/>
            <person name="Jhangiani S."/>
            <person name="Johnson A."/>
            <person name="Khan Z."/>
            <person name="Li Z."/>
            <person name="Liu W."/>
            <person name="Liu X."/>
            <person name="Perez L."/>
            <person name="Shen H."/>
            <person name="Wang Q."/>
            <person name="Watt J."/>
            <person name="Xi L."/>
            <person name="Xin Y."/>
            <person name="Zhou J."/>
            <person name="Deng J."/>
            <person name="Jiang H."/>
            <person name="Liu Y."/>
            <person name="Qu J."/>
            <person name="Song X.-Z."/>
            <person name="Zhang L."/>
            <person name="Villasana D."/>
            <person name="Johnson A."/>
            <person name="Liu J."/>
            <person name="Liyanage D."/>
            <person name="Lorensuhewa L."/>
            <person name="Robinson T."/>
            <person name="Song A."/>
            <person name="Song B.-B."/>
            <person name="Dinh H."/>
            <person name="Thornton R."/>
            <person name="Coyle M."/>
            <person name="Francisco L."/>
            <person name="Jackson L."/>
            <person name="Javaid M."/>
            <person name="Korchina V."/>
            <person name="Kovar C."/>
            <person name="Mata R."/>
            <person name="Mathew T."/>
            <person name="Ngo R."/>
            <person name="Nguyen L."/>
            <person name="Nguyen N."/>
            <person name="Okwuonu G."/>
            <person name="Ongeri F."/>
            <person name="Pham C."/>
            <person name="Simmons D."/>
            <person name="Wilczek-Boney K."/>
            <person name="Hale W."/>
            <person name="Jakkamsetti A."/>
            <person name="Pham P."/>
            <person name="Ruth R."/>
            <person name="San Lucas F."/>
            <person name="Warren J."/>
            <person name="Zhang J."/>
            <person name="Zhao Z."/>
            <person name="Zhou C."/>
            <person name="Zhu D."/>
            <person name="Lee S."/>
            <person name="Bess C."/>
            <person name="Blankenburg K."/>
            <person name="Forbes L."/>
            <person name="Fu Q."/>
            <person name="Gubbala S."/>
            <person name="Hirani K."/>
            <person name="Jayaseelan J.C."/>
            <person name="Lara F."/>
            <person name="Munidasa M."/>
            <person name="Palculict T."/>
            <person name="Patil S."/>
            <person name="Pu L.-L."/>
            <person name="Saada N."/>
            <person name="Tang L."/>
            <person name="Weissenberger G."/>
            <person name="Zhu Y."/>
            <person name="Hemphill L."/>
            <person name="Shang Y."/>
            <person name="Youmans B."/>
            <person name="Ayvaz T."/>
            <person name="Ross M."/>
            <person name="Santibanez J."/>
            <person name="Aqrawi P."/>
            <person name="Gross S."/>
            <person name="Joshi V."/>
            <person name="Fowler G."/>
            <person name="Nazareth L."/>
            <person name="Reid J."/>
            <person name="Worley K."/>
            <person name="Petrosino J."/>
            <person name="Highlander S."/>
            <person name="Gibbs R."/>
        </authorList>
    </citation>
    <scope>NUCLEOTIDE SEQUENCE [LARGE SCALE GENOMIC DNA]</scope>
    <source>
        <strain evidence="3">ATCC 33269</strain>
    </source>
</reference>
<dbReference type="Proteomes" id="UP000005580">
    <property type="component" value="Unassembled WGS sequence"/>
</dbReference>
<organism evidence="3 4">
    <name type="scientific">Hoylesella oralis ATCC 33269</name>
    <dbReference type="NCBI Taxonomy" id="873533"/>
    <lineage>
        <taxon>Bacteria</taxon>
        <taxon>Pseudomonadati</taxon>
        <taxon>Bacteroidota</taxon>
        <taxon>Bacteroidia</taxon>
        <taxon>Bacteroidales</taxon>
        <taxon>Prevotellaceae</taxon>
        <taxon>Hoylesella</taxon>
    </lineage>
</organism>